<feature type="region of interest" description="Disordered" evidence="1">
    <location>
        <begin position="37"/>
        <end position="65"/>
    </location>
</feature>
<dbReference type="GO" id="GO:0004523">
    <property type="term" value="F:RNA-DNA hybrid ribonuclease activity"/>
    <property type="evidence" value="ECO:0007669"/>
    <property type="project" value="InterPro"/>
</dbReference>
<dbReference type="Gene3D" id="1.10.10.460">
    <property type="entry name" value="Ribonuclease hii. Domain 2"/>
    <property type="match status" value="1"/>
</dbReference>
<dbReference type="InterPro" id="IPR023160">
    <property type="entry name" value="RNase_HII_hlx-loop-hlx_cap_dom"/>
</dbReference>
<proteinExistence type="predicted"/>
<accession>A0A1D6ITD5</accession>
<dbReference type="InParanoid" id="A0A1D6ITD5"/>
<feature type="compositionally biased region" description="Basic residues" evidence="1">
    <location>
        <begin position="37"/>
        <end position="47"/>
    </location>
</feature>
<evidence type="ECO:0000256" key="1">
    <source>
        <dbReference type="SAM" id="MobiDB-lite"/>
    </source>
</evidence>
<gene>
    <name evidence="2" type="ORF">ZEAMMB73_Zm00001d023451</name>
</gene>
<organism evidence="2">
    <name type="scientific">Zea mays</name>
    <name type="common">Maize</name>
    <dbReference type="NCBI Taxonomy" id="4577"/>
    <lineage>
        <taxon>Eukaryota</taxon>
        <taxon>Viridiplantae</taxon>
        <taxon>Streptophyta</taxon>
        <taxon>Embryophyta</taxon>
        <taxon>Tracheophyta</taxon>
        <taxon>Spermatophyta</taxon>
        <taxon>Magnoliopsida</taxon>
        <taxon>Liliopsida</taxon>
        <taxon>Poales</taxon>
        <taxon>Poaceae</taxon>
        <taxon>PACMAD clade</taxon>
        <taxon>Panicoideae</taxon>
        <taxon>Andropogonodae</taxon>
        <taxon>Andropogoneae</taxon>
        <taxon>Tripsacinae</taxon>
        <taxon>Zea</taxon>
    </lineage>
</organism>
<sequence>MRNGSGYPRDPDTKRWLEDHKHLVFGFFKDAVAVTCGRRRPPRRRRPPPPSGRERERERERNKEADEVTVELRAVGFDKEVVLKQRRRMRRRRRLGEEERAAILLMALSSGVVYA</sequence>
<dbReference type="SMR" id="A0A1D6ITD5"/>
<evidence type="ECO:0000313" key="2">
    <source>
        <dbReference type="EMBL" id="AQK39333.1"/>
    </source>
</evidence>
<feature type="compositionally biased region" description="Basic and acidic residues" evidence="1">
    <location>
        <begin position="52"/>
        <end position="65"/>
    </location>
</feature>
<reference evidence="2" key="1">
    <citation type="submission" date="2015-12" db="EMBL/GenBank/DDBJ databases">
        <title>Update maize B73 reference genome by single molecule sequencing technologies.</title>
        <authorList>
            <consortium name="Maize Genome Sequencing Project"/>
            <person name="Ware D."/>
        </authorList>
    </citation>
    <scope>NUCLEOTIDE SEQUENCE</scope>
    <source>
        <tissue evidence="2">Seedling</tissue>
    </source>
</reference>
<dbReference type="EMBL" id="CM000786">
    <property type="protein sequence ID" value="AQK39333.1"/>
    <property type="molecule type" value="Genomic_DNA"/>
</dbReference>
<name>A0A1D6ITD5_MAIZE</name>
<dbReference type="AlphaFoldDB" id="A0A1D6ITD5"/>
<protein>
    <submittedName>
        <fullName evidence="2">Ribonuclease</fullName>
    </submittedName>
</protein>